<dbReference type="Proteomes" id="UP000641588">
    <property type="component" value="Unassembled WGS sequence"/>
</dbReference>
<sequence length="559" mass="63771">MESIKERISYLRGADVVASYRKAEIAKYRENPLIEALQPIHDVPVVIKKLTKKVAFHDRDRSRNPTLRLHCIYDLPRLVQPLENHLRIEQSISILIRDGYVDRNPLTVNGVRIRNEAAENVSKAMEAFKEARLTSQSISFDKKSYKTSGGGLSIIGVSGMGKTTAINNILMTMYPAQVIRHGQYKGQSITSTQIVWLKLECPPKGSIRGLCLNFFQILKDLVGDDHYDIFVKRGTVDQMIPTMAQLCATYMIGVLIIDEIQHLSGNTDEEEHMLNFFVTLKNMLGVPIVLIGTNKAWEMLSKEFRQLRRACEHFGVLFWERMDYGSLDAPVDSEVGLEWKLFLGALWKYQWTRQPVELNEVLNQVMYEYSQGVTDIAIKLFMIAQWRAINSHVESLTPQIIRDVFENELSALKPVLLALKLNEYAKLEALKDIYIKDFKIDKFFNSALAELAKKELKAGKAAKEINSKMDSVDISYEATKWLMEAQVPANHAEIIVRSLIEENKNIILPELKSLALQAYAKIKVKVEKRQRVEVKNIDKKKVSQLNFDIKEDVLAAGSL</sequence>
<proteinExistence type="predicted"/>
<organism evidence="2 3">
    <name type="scientific">Paenibacillus foliorum</name>
    <dbReference type="NCBI Taxonomy" id="2654974"/>
    <lineage>
        <taxon>Bacteria</taxon>
        <taxon>Bacillati</taxon>
        <taxon>Bacillota</taxon>
        <taxon>Bacilli</taxon>
        <taxon>Bacillales</taxon>
        <taxon>Paenibacillaceae</taxon>
        <taxon>Paenibacillus</taxon>
    </lineage>
</organism>
<dbReference type="Pfam" id="PF13401">
    <property type="entry name" value="AAA_22"/>
    <property type="match status" value="1"/>
</dbReference>
<dbReference type="InterPro" id="IPR049945">
    <property type="entry name" value="AAA_22"/>
</dbReference>
<evidence type="ECO:0000313" key="2">
    <source>
        <dbReference type="EMBL" id="NOU93773.1"/>
    </source>
</evidence>
<dbReference type="AlphaFoldDB" id="A0A972K1D2"/>
<evidence type="ECO:0000259" key="1">
    <source>
        <dbReference type="Pfam" id="PF13401"/>
    </source>
</evidence>
<dbReference type="InterPro" id="IPR027417">
    <property type="entry name" value="P-loop_NTPase"/>
</dbReference>
<dbReference type="RefSeq" id="WP_171651983.1">
    <property type="nucleotide sequence ID" value="NZ_WHOD01000050.1"/>
</dbReference>
<dbReference type="GO" id="GO:0016887">
    <property type="term" value="F:ATP hydrolysis activity"/>
    <property type="evidence" value="ECO:0007669"/>
    <property type="project" value="InterPro"/>
</dbReference>
<dbReference type="Gene3D" id="3.40.50.300">
    <property type="entry name" value="P-loop containing nucleotide triphosphate hydrolases"/>
    <property type="match status" value="1"/>
</dbReference>
<keyword evidence="3" id="KW-1185">Reference proteome</keyword>
<protein>
    <submittedName>
        <fullName evidence="2">AAA family ATPase</fullName>
    </submittedName>
</protein>
<accession>A0A972K1D2</accession>
<comment type="caution">
    <text evidence="2">The sequence shown here is derived from an EMBL/GenBank/DDBJ whole genome shotgun (WGS) entry which is preliminary data.</text>
</comment>
<reference evidence="2" key="1">
    <citation type="submission" date="2019-10" db="EMBL/GenBank/DDBJ databases">
        <title>Description of Paenibacillus glebae sp. nov.</title>
        <authorList>
            <person name="Carlier A."/>
            <person name="Qi S."/>
        </authorList>
    </citation>
    <scope>NUCLEOTIDE SEQUENCE</scope>
    <source>
        <strain evidence="2">LMG 31456</strain>
    </source>
</reference>
<dbReference type="EMBL" id="WHOD01000050">
    <property type="protein sequence ID" value="NOU93773.1"/>
    <property type="molecule type" value="Genomic_DNA"/>
</dbReference>
<name>A0A972K1D2_9BACL</name>
<dbReference type="SUPFAM" id="SSF52540">
    <property type="entry name" value="P-loop containing nucleoside triphosphate hydrolases"/>
    <property type="match status" value="1"/>
</dbReference>
<feature type="domain" description="ORC1/DEAH AAA+ ATPase" evidence="1">
    <location>
        <begin position="150"/>
        <end position="300"/>
    </location>
</feature>
<gene>
    <name evidence="2" type="ORF">GC093_11140</name>
</gene>
<evidence type="ECO:0000313" key="3">
    <source>
        <dbReference type="Proteomes" id="UP000641588"/>
    </source>
</evidence>